<evidence type="ECO:0000313" key="7">
    <source>
        <dbReference type="Proteomes" id="UP000680038"/>
    </source>
</evidence>
<evidence type="ECO:0000256" key="4">
    <source>
        <dbReference type="PROSITE-ProRule" id="PRU01100"/>
    </source>
</evidence>
<sequence length="561" mass="63467">MKISRILMISAGVISTFLLVLFIQKLKSSSIISRDSLDSTSHEPVIGTFELNEQKMTYSFSHYFLKLDKHADAGSINKLIAQIPQAEHLIITILMPGTDFASVPNLLEEVREGDYDAKIEAFCLALAKRSGTIYLRWNPEMEVPVKLHPWQYQAPNDYIEAFNHFCKLAKSVFPAVKFVWGPAGYPGSDEYWPGPAFVDYISVTINGKSESAATAFPDVKDLEENVRRKIQRMRMFGKPVLVINAGTGSEADLKAALAKAAAGTRLNAKLLYQTQDTASTSKVTQRGAPLVGVYDPKELLVNSGLIGAEHVFVDLINVQNGQFERDFNAIVSRQHDVIVSVEPWHNAAVKKDSNVLSNVINGIYDAEFAEIYRVLSTSKRTVYLRFAHEMEIPIHRYAWQSQDPVLYIKAFRYFMHFNGSKNRRIKKVWGPAGDRGAIEWWPGDDVVDYISIAIYGLPDKNITDPEQQESFETVYNRKRYRMRLVKKPIFITEFGVKGPEDFQKRWLEKAAKIIGNAPEIKGVSYFNLVDNPKVWGDIPAPDWSVSKQTFQHFVKTLSTAR</sequence>
<dbReference type="GO" id="GO:0016985">
    <property type="term" value="F:mannan endo-1,4-beta-mannosidase activity"/>
    <property type="evidence" value="ECO:0007669"/>
    <property type="project" value="InterPro"/>
</dbReference>
<dbReference type="PROSITE" id="PS51764">
    <property type="entry name" value="GH26"/>
    <property type="match status" value="1"/>
</dbReference>
<dbReference type="EMBL" id="CAJRAF010000002">
    <property type="protein sequence ID" value="CAG5010129.1"/>
    <property type="molecule type" value="Genomic_DNA"/>
</dbReference>
<feature type="active site" description="Proton donor" evidence="4">
    <location>
        <position position="389"/>
    </location>
</feature>
<protein>
    <recommendedName>
        <fullName evidence="5">GH26 domain-containing protein</fullName>
    </recommendedName>
</protein>
<comment type="similarity">
    <text evidence="1 4">Belongs to the glycosyl hydrolase 26 family.</text>
</comment>
<accession>A0A916JG59</accession>
<dbReference type="InterPro" id="IPR022790">
    <property type="entry name" value="GH26_dom"/>
</dbReference>
<dbReference type="Gene3D" id="3.20.20.80">
    <property type="entry name" value="Glycosidases"/>
    <property type="match status" value="2"/>
</dbReference>
<dbReference type="PANTHER" id="PTHR40079:SF4">
    <property type="entry name" value="GH26 DOMAIN-CONTAINING PROTEIN-RELATED"/>
    <property type="match status" value="1"/>
</dbReference>
<evidence type="ECO:0000259" key="5">
    <source>
        <dbReference type="PROSITE" id="PS51764"/>
    </source>
</evidence>
<dbReference type="RefSeq" id="WP_215241000.1">
    <property type="nucleotide sequence ID" value="NZ_CAJRAF010000002.1"/>
</dbReference>
<name>A0A916JG59_9BACT</name>
<dbReference type="PANTHER" id="PTHR40079">
    <property type="entry name" value="MANNAN ENDO-1,4-BETA-MANNOSIDASE E-RELATED"/>
    <property type="match status" value="1"/>
</dbReference>
<gene>
    <name evidence="6" type="ORF">DYBT9275_04650</name>
</gene>
<keyword evidence="2 4" id="KW-0378">Hydrolase</keyword>
<dbReference type="Proteomes" id="UP000680038">
    <property type="component" value="Unassembled WGS sequence"/>
</dbReference>
<organism evidence="6 7">
    <name type="scientific">Dyadobacter helix</name>
    <dbReference type="NCBI Taxonomy" id="2822344"/>
    <lineage>
        <taxon>Bacteria</taxon>
        <taxon>Pseudomonadati</taxon>
        <taxon>Bacteroidota</taxon>
        <taxon>Cytophagia</taxon>
        <taxon>Cytophagales</taxon>
        <taxon>Spirosomataceae</taxon>
        <taxon>Dyadobacter</taxon>
    </lineage>
</organism>
<reference evidence="6" key="1">
    <citation type="submission" date="2021-04" db="EMBL/GenBank/DDBJ databases">
        <authorList>
            <person name="Rodrigo-Torres L."/>
            <person name="Arahal R. D."/>
            <person name="Lucena T."/>
        </authorList>
    </citation>
    <scope>NUCLEOTIDE SEQUENCE</scope>
    <source>
        <strain evidence="6">CECT 9275</strain>
    </source>
</reference>
<evidence type="ECO:0000256" key="2">
    <source>
        <dbReference type="ARBA" id="ARBA00022801"/>
    </source>
</evidence>
<feature type="domain" description="GH26" evidence="5">
    <location>
        <begin position="217"/>
        <end position="561"/>
    </location>
</feature>
<dbReference type="GO" id="GO:0006080">
    <property type="term" value="P:substituted mannan metabolic process"/>
    <property type="evidence" value="ECO:0007669"/>
    <property type="project" value="InterPro"/>
</dbReference>
<dbReference type="InterPro" id="IPR000805">
    <property type="entry name" value="Glyco_hydro_26"/>
</dbReference>
<keyword evidence="3 4" id="KW-0326">Glycosidase</keyword>
<evidence type="ECO:0000256" key="1">
    <source>
        <dbReference type="ARBA" id="ARBA00007754"/>
    </source>
</evidence>
<comment type="caution">
    <text evidence="6">The sequence shown here is derived from an EMBL/GenBank/DDBJ whole genome shotgun (WGS) entry which is preliminary data.</text>
</comment>
<dbReference type="AlphaFoldDB" id="A0A916JG59"/>
<dbReference type="InterPro" id="IPR017853">
    <property type="entry name" value="GH"/>
</dbReference>
<evidence type="ECO:0000313" key="6">
    <source>
        <dbReference type="EMBL" id="CAG5010129.1"/>
    </source>
</evidence>
<evidence type="ECO:0000256" key="3">
    <source>
        <dbReference type="ARBA" id="ARBA00023295"/>
    </source>
</evidence>
<proteinExistence type="inferred from homology"/>
<keyword evidence="7" id="KW-1185">Reference proteome</keyword>
<dbReference type="SUPFAM" id="SSF51445">
    <property type="entry name" value="(Trans)glycosidases"/>
    <property type="match status" value="2"/>
</dbReference>
<feature type="active site" description="Nucleophile" evidence="4">
    <location>
        <position position="493"/>
    </location>
</feature>